<feature type="transmembrane region" description="Helical" evidence="1">
    <location>
        <begin position="197"/>
        <end position="224"/>
    </location>
</feature>
<protein>
    <submittedName>
        <fullName evidence="2">DUF975 family protein</fullName>
    </submittedName>
</protein>
<dbReference type="EMBL" id="DVLW01000128">
    <property type="protein sequence ID" value="HIT94498.1"/>
    <property type="molecule type" value="Genomic_DNA"/>
</dbReference>
<feature type="transmembrane region" description="Helical" evidence="1">
    <location>
        <begin position="79"/>
        <end position="105"/>
    </location>
</feature>
<proteinExistence type="predicted"/>
<dbReference type="PANTHER" id="PTHR40076:SF1">
    <property type="entry name" value="MEMBRANE PROTEIN"/>
    <property type="match status" value="1"/>
</dbReference>
<dbReference type="Pfam" id="PF06161">
    <property type="entry name" value="DUF975"/>
    <property type="match status" value="1"/>
</dbReference>
<keyword evidence="1" id="KW-1133">Transmembrane helix</keyword>
<keyword evidence="1" id="KW-0812">Transmembrane</keyword>
<reference evidence="2" key="2">
    <citation type="journal article" date="2021" name="PeerJ">
        <title>Extensive microbial diversity within the chicken gut microbiome revealed by metagenomics and culture.</title>
        <authorList>
            <person name="Gilroy R."/>
            <person name="Ravi A."/>
            <person name="Getino M."/>
            <person name="Pursley I."/>
            <person name="Horton D.L."/>
            <person name="Alikhan N.F."/>
            <person name="Baker D."/>
            <person name="Gharbi K."/>
            <person name="Hall N."/>
            <person name="Watson M."/>
            <person name="Adriaenssens E.M."/>
            <person name="Foster-Nyarko E."/>
            <person name="Jarju S."/>
            <person name="Secka A."/>
            <person name="Antonio M."/>
            <person name="Oren A."/>
            <person name="Chaudhuri R.R."/>
            <person name="La Ragione R."/>
            <person name="Hildebrand F."/>
            <person name="Pallen M.J."/>
        </authorList>
    </citation>
    <scope>NUCLEOTIDE SEQUENCE</scope>
    <source>
        <strain evidence="2">ChiBcec7-5410</strain>
    </source>
</reference>
<dbReference type="AlphaFoldDB" id="A0A9D1KQY6"/>
<dbReference type="PANTHER" id="PTHR40076">
    <property type="entry name" value="MEMBRANE PROTEIN-RELATED"/>
    <property type="match status" value="1"/>
</dbReference>
<evidence type="ECO:0000256" key="1">
    <source>
        <dbReference type="SAM" id="Phobius"/>
    </source>
</evidence>
<comment type="caution">
    <text evidence="2">The sequence shown here is derived from an EMBL/GenBank/DDBJ whole genome shotgun (WGS) entry which is preliminary data.</text>
</comment>
<organism evidence="2 3">
    <name type="scientific">Candidatus Faecivivens stercoripullorum</name>
    <dbReference type="NCBI Taxonomy" id="2840805"/>
    <lineage>
        <taxon>Bacteria</taxon>
        <taxon>Bacillati</taxon>
        <taxon>Bacillota</taxon>
        <taxon>Clostridia</taxon>
        <taxon>Eubacteriales</taxon>
        <taxon>Oscillospiraceae</taxon>
        <taxon>Oscillospiraceae incertae sedis</taxon>
        <taxon>Candidatus Faecivivens</taxon>
    </lineage>
</organism>
<evidence type="ECO:0000313" key="3">
    <source>
        <dbReference type="Proteomes" id="UP000824160"/>
    </source>
</evidence>
<evidence type="ECO:0000313" key="2">
    <source>
        <dbReference type="EMBL" id="HIT94498.1"/>
    </source>
</evidence>
<feature type="transmembrane region" description="Helical" evidence="1">
    <location>
        <begin position="21"/>
        <end position="40"/>
    </location>
</feature>
<name>A0A9D1KQY6_9FIRM</name>
<dbReference type="InterPro" id="IPR010380">
    <property type="entry name" value="DUF975"/>
</dbReference>
<gene>
    <name evidence="2" type="ORF">IAC43_04885</name>
</gene>
<sequence length="250" mass="28053">MKLLYAAEYRSAARGMLRGKWTEAVLVGLVASALCGELKFSGLNVNFNLNVEDLSHTVQNVQVDGGFVEYLQQLIRNGFAAGVFAVTALIGLIVLVISIVLGGVIETGYARYNMKLVSGSRTSFYDLFYEFRRWGTCLVMRLLRSILVFLGTLVFIIPGIVLGYGFRMAPYILAEHPECGSWEALSESWNMMRGHKFRLFCLDISFIGWSILCAFTCGIGYLWLTPYTKASEAIFYLELAGDYYGTSRYY</sequence>
<accession>A0A9D1KQY6</accession>
<keyword evidence="1" id="KW-0472">Membrane</keyword>
<feature type="transmembrane region" description="Helical" evidence="1">
    <location>
        <begin position="142"/>
        <end position="166"/>
    </location>
</feature>
<reference evidence="2" key="1">
    <citation type="submission" date="2020-10" db="EMBL/GenBank/DDBJ databases">
        <authorList>
            <person name="Gilroy R."/>
        </authorList>
    </citation>
    <scope>NUCLEOTIDE SEQUENCE</scope>
    <source>
        <strain evidence="2">ChiBcec7-5410</strain>
    </source>
</reference>
<dbReference type="Proteomes" id="UP000824160">
    <property type="component" value="Unassembled WGS sequence"/>
</dbReference>